<dbReference type="Pfam" id="PF02687">
    <property type="entry name" value="FtsX"/>
    <property type="match status" value="2"/>
</dbReference>
<keyword evidence="5 6" id="KW-0472">Membrane</keyword>
<dbReference type="InterPro" id="IPR003838">
    <property type="entry name" value="ABC3_permease_C"/>
</dbReference>
<keyword evidence="10" id="KW-1185">Reference proteome</keyword>
<feature type="transmembrane region" description="Helical" evidence="6">
    <location>
        <begin position="330"/>
        <end position="357"/>
    </location>
</feature>
<dbReference type="InterPro" id="IPR050250">
    <property type="entry name" value="Macrolide_Exporter_MacB"/>
</dbReference>
<dbReference type="Proteomes" id="UP001589774">
    <property type="component" value="Unassembled WGS sequence"/>
</dbReference>
<feature type="transmembrane region" description="Helical" evidence="6">
    <location>
        <begin position="283"/>
        <end position="306"/>
    </location>
</feature>
<evidence type="ECO:0000256" key="5">
    <source>
        <dbReference type="ARBA" id="ARBA00023136"/>
    </source>
</evidence>
<feature type="domain" description="MacB-like periplasmic core" evidence="8">
    <location>
        <begin position="20"/>
        <end position="235"/>
    </location>
</feature>
<sequence length="796" mass="90352">MLKNYFKIAWRNIFRYKANSLFNLLGLALGIVCTLFLTLYIKEELNYDKSFPKHDRIYRMVYTEWSKSAPPLAEGLKNYFPEIERTTRFAQAGTNVARTNDNNQMEIEGFYTDSSTVHMFDLNSIIGNAFQALKEPSTIVLTKSVAKKLFGKKNPLGEQLIFQDEEAFRVKAVIDDLPENTHLKFDFLVSMPTFMSLVEKTYPGWTQSKGWMFGWTYVQLNHKESIKRIKRDLTQFYVNYLKGEASDEQIAEFAQSARVQALTDIHLKSNLAQELSPNGSMTYIYIFIAIEALVLLMACVNFINLFTTQALKRLKEVGVRKIVGASRKQLILQFLLEAFLLTFISTLLAVVLYWLILPFYNQLTGKSNTLSDIMQHGNLSIILAILFTITLISGLFPSLFASSFLPVKALKSIKTPNTTAVYVRKSLVVFQFIIAGLLITSTLLIYQQMQYFRNKELGFDKDQVIVAKLYGDFKKTLESNSSLLQTEFLANPNILSVARTANIIGDPLSVEFIAPTKNPENKDFGTLKVVRVDDNFLNALNITLKEGRNFSKAFGDSSAFILNEQAVAKLELENPVNQSLTNHTIERQGNIVGVIKDFNFESLHHQIEPLVLEYAPQKTGTMLIKIRGGNVESTLAFLQKKVRQIAPNTLFSYTFLDEKVNSLYKKENTMTSIVLAFTLLGIIISCLGLLGLIGYTAEIRTKEIGIRKIIGASIQNLVTLLSVDVLLMVIIGNVIAWPLTWYFIHQWLENFAYKSPISWWTFAISLLITFIIAFTTVIWHCLKTAFANPIHALRNE</sequence>
<name>A0ABV6HPK2_9SPHI</name>
<evidence type="ECO:0000256" key="3">
    <source>
        <dbReference type="ARBA" id="ARBA00022692"/>
    </source>
</evidence>
<evidence type="ECO:0000256" key="4">
    <source>
        <dbReference type="ARBA" id="ARBA00022989"/>
    </source>
</evidence>
<comment type="subcellular location">
    <subcellularLocation>
        <location evidence="1">Cell membrane</location>
        <topology evidence="1">Multi-pass membrane protein</topology>
    </subcellularLocation>
</comment>
<keyword evidence="3 6" id="KW-0812">Transmembrane</keyword>
<feature type="transmembrane region" description="Helical" evidence="6">
    <location>
        <begin position="426"/>
        <end position="446"/>
    </location>
</feature>
<dbReference type="EMBL" id="JBHLWO010000002">
    <property type="protein sequence ID" value="MFC0320828.1"/>
    <property type="molecule type" value="Genomic_DNA"/>
</dbReference>
<evidence type="ECO:0000259" key="7">
    <source>
        <dbReference type="Pfam" id="PF02687"/>
    </source>
</evidence>
<organism evidence="9 10">
    <name type="scientific">Olivibacter oleidegradans</name>
    <dbReference type="NCBI Taxonomy" id="760123"/>
    <lineage>
        <taxon>Bacteria</taxon>
        <taxon>Pseudomonadati</taxon>
        <taxon>Bacteroidota</taxon>
        <taxon>Sphingobacteriia</taxon>
        <taxon>Sphingobacteriales</taxon>
        <taxon>Sphingobacteriaceae</taxon>
        <taxon>Olivibacter</taxon>
    </lineage>
</organism>
<evidence type="ECO:0000313" key="10">
    <source>
        <dbReference type="Proteomes" id="UP001589774"/>
    </source>
</evidence>
<feature type="domain" description="ABC3 transporter permease C-terminal" evidence="7">
    <location>
        <begin position="676"/>
        <end position="788"/>
    </location>
</feature>
<protein>
    <submittedName>
        <fullName evidence="9">ABC transporter permease</fullName>
    </submittedName>
</protein>
<evidence type="ECO:0000256" key="1">
    <source>
        <dbReference type="ARBA" id="ARBA00004651"/>
    </source>
</evidence>
<dbReference type="PANTHER" id="PTHR30572">
    <property type="entry name" value="MEMBRANE COMPONENT OF TRANSPORTER-RELATED"/>
    <property type="match status" value="1"/>
</dbReference>
<evidence type="ECO:0000259" key="8">
    <source>
        <dbReference type="Pfam" id="PF12704"/>
    </source>
</evidence>
<evidence type="ECO:0000256" key="2">
    <source>
        <dbReference type="ARBA" id="ARBA00022475"/>
    </source>
</evidence>
<gene>
    <name evidence="9" type="ORF">ACFFI0_21060</name>
</gene>
<feature type="transmembrane region" description="Helical" evidence="6">
    <location>
        <begin position="377"/>
        <end position="405"/>
    </location>
</feature>
<dbReference type="RefSeq" id="WP_130856568.1">
    <property type="nucleotide sequence ID" value="NZ_JBHLWO010000002.1"/>
</dbReference>
<dbReference type="PANTHER" id="PTHR30572:SF18">
    <property type="entry name" value="ABC-TYPE MACROLIDE FAMILY EXPORT SYSTEM PERMEASE COMPONENT 2"/>
    <property type="match status" value="1"/>
</dbReference>
<dbReference type="InterPro" id="IPR025857">
    <property type="entry name" value="MacB_PCD"/>
</dbReference>
<feature type="transmembrane region" description="Helical" evidence="6">
    <location>
        <begin position="21"/>
        <end position="41"/>
    </location>
</feature>
<evidence type="ECO:0000256" key="6">
    <source>
        <dbReference type="SAM" id="Phobius"/>
    </source>
</evidence>
<proteinExistence type="predicted"/>
<feature type="domain" description="ABC3 transporter permease C-terminal" evidence="7">
    <location>
        <begin position="292"/>
        <end position="403"/>
    </location>
</feature>
<feature type="transmembrane region" description="Helical" evidence="6">
    <location>
        <begin position="673"/>
        <end position="696"/>
    </location>
</feature>
<reference evidence="9 10" key="1">
    <citation type="submission" date="2024-09" db="EMBL/GenBank/DDBJ databases">
        <authorList>
            <person name="Sun Q."/>
            <person name="Mori K."/>
        </authorList>
    </citation>
    <scope>NUCLEOTIDE SEQUENCE [LARGE SCALE GENOMIC DNA]</scope>
    <source>
        <strain evidence="9 10">CCM 7765</strain>
    </source>
</reference>
<comment type="caution">
    <text evidence="9">The sequence shown here is derived from an EMBL/GenBank/DDBJ whole genome shotgun (WGS) entry which is preliminary data.</text>
</comment>
<evidence type="ECO:0000313" key="9">
    <source>
        <dbReference type="EMBL" id="MFC0320828.1"/>
    </source>
</evidence>
<feature type="transmembrane region" description="Helical" evidence="6">
    <location>
        <begin position="717"/>
        <end position="739"/>
    </location>
</feature>
<keyword evidence="4 6" id="KW-1133">Transmembrane helix</keyword>
<feature type="transmembrane region" description="Helical" evidence="6">
    <location>
        <begin position="759"/>
        <end position="782"/>
    </location>
</feature>
<dbReference type="Pfam" id="PF12704">
    <property type="entry name" value="MacB_PCD"/>
    <property type="match status" value="1"/>
</dbReference>
<accession>A0ABV6HPK2</accession>
<keyword evidence="2" id="KW-1003">Cell membrane</keyword>